<dbReference type="InterPro" id="IPR013538">
    <property type="entry name" value="ASHA1/2-like_C"/>
</dbReference>
<dbReference type="GO" id="GO:0001671">
    <property type="term" value="F:ATPase activator activity"/>
    <property type="evidence" value="ECO:0007669"/>
    <property type="project" value="InterPro"/>
</dbReference>
<dbReference type="SUPFAM" id="SSF53597">
    <property type="entry name" value="Dihydrofolate reductase-like"/>
    <property type="match status" value="1"/>
</dbReference>
<dbReference type="PANTHER" id="PTHR13009:SF8">
    <property type="entry name" value="AHA1 DOMAIN-CONTAINING PROTEIN"/>
    <property type="match status" value="1"/>
</dbReference>
<gene>
    <name evidence="3" type="ORF">QBZ16_002894</name>
</gene>
<dbReference type="SMART" id="SM01000">
    <property type="entry name" value="Aha1_N"/>
    <property type="match status" value="1"/>
</dbReference>
<proteinExistence type="inferred from homology"/>
<dbReference type="Gene3D" id="3.15.10.20">
    <property type="entry name" value="Activator of Hsp90 ATPase Aha1, N-terminal domain"/>
    <property type="match status" value="1"/>
</dbReference>
<name>A0AAD9MM68_PROWI</name>
<dbReference type="Pfam" id="PF09229">
    <property type="entry name" value="Aha1_N"/>
    <property type="match status" value="1"/>
</dbReference>
<dbReference type="Gene3D" id="3.40.430.10">
    <property type="entry name" value="Dihydrofolate Reductase, subunit A"/>
    <property type="match status" value="2"/>
</dbReference>
<accession>A0AAD9MM68</accession>
<dbReference type="AlphaFoldDB" id="A0AAD9MM68"/>
<dbReference type="Pfam" id="PF01872">
    <property type="entry name" value="RibD_C"/>
    <property type="match status" value="1"/>
</dbReference>
<dbReference type="GO" id="GO:0006457">
    <property type="term" value="P:protein folding"/>
    <property type="evidence" value="ECO:0007669"/>
    <property type="project" value="TreeGrafter"/>
</dbReference>
<dbReference type="InterPro" id="IPR024072">
    <property type="entry name" value="DHFR-like_dom_sf"/>
</dbReference>
<dbReference type="Gene3D" id="3.30.530.20">
    <property type="match status" value="1"/>
</dbReference>
<dbReference type="InterPro" id="IPR036338">
    <property type="entry name" value="Aha1"/>
</dbReference>
<evidence type="ECO:0000313" key="3">
    <source>
        <dbReference type="EMBL" id="KAK2079203.1"/>
    </source>
</evidence>
<evidence type="ECO:0000313" key="4">
    <source>
        <dbReference type="Proteomes" id="UP001255856"/>
    </source>
</evidence>
<dbReference type="PANTHER" id="PTHR13009">
    <property type="entry name" value="HEAT SHOCK PROTEIN 90 HSP90 CO-CHAPERONE AHA-1"/>
    <property type="match status" value="1"/>
</dbReference>
<dbReference type="CDD" id="cd08892">
    <property type="entry name" value="SRPBCC_Aha1"/>
    <property type="match status" value="1"/>
</dbReference>
<dbReference type="InterPro" id="IPR002734">
    <property type="entry name" value="RibDG_C"/>
</dbReference>
<dbReference type="Proteomes" id="UP001255856">
    <property type="component" value="Unassembled WGS sequence"/>
</dbReference>
<dbReference type="Pfam" id="PF08327">
    <property type="entry name" value="AHSA1"/>
    <property type="match status" value="1"/>
</dbReference>
<dbReference type="GO" id="GO:0005829">
    <property type="term" value="C:cytosol"/>
    <property type="evidence" value="ECO:0007669"/>
    <property type="project" value="TreeGrafter"/>
</dbReference>
<feature type="domain" description="Activator of Hsp90 ATPase AHSA1-like N-terminal" evidence="2">
    <location>
        <begin position="222"/>
        <end position="355"/>
    </location>
</feature>
<dbReference type="GO" id="GO:0008703">
    <property type="term" value="F:5-amino-6-(5-phosphoribosylamino)uracil reductase activity"/>
    <property type="evidence" value="ECO:0007669"/>
    <property type="project" value="InterPro"/>
</dbReference>
<organism evidence="3 4">
    <name type="scientific">Prototheca wickerhamii</name>
    <dbReference type="NCBI Taxonomy" id="3111"/>
    <lineage>
        <taxon>Eukaryota</taxon>
        <taxon>Viridiplantae</taxon>
        <taxon>Chlorophyta</taxon>
        <taxon>core chlorophytes</taxon>
        <taxon>Trebouxiophyceae</taxon>
        <taxon>Chlorellales</taxon>
        <taxon>Chlorellaceae</taxon>
        <taxon>Prototheca</taxon>
    </lineage>
</organism>
<protein>
    <recommendedName>
        <fullName evidence="2">Activator of Hsp90 ATPase AHSA1-like N-terminal domain-containing protein</fullName>
    </recommendedName>
</protein>
<comment type="caution">
    <text evidence="3">The sequence shown here is derived from an EMBL/GenBank/DDBJ whole genome shotgun (WGS) entry which is preliminary data.</text>
</comment>
<dbReference type="InterPro" id="IPR015310">
    <property type="entry name" value="AHSA1-like_N"/>
</dbReference>
<reference evidence="3" key="1">
    <citation type="submission" date="2021-01" db="EMBL/GenBank/DDBJ databases">
        <authorList>
            <person name="Eckstrom K.M.E."/>
        </authorList>
    </citation>
    <scope>NUCLEOTIDE SEQUENCE</scope>
    <source>
        <strain evidence="3">UVCC 0001</strain>
    </source>
</reference>
<sequence length="511" mass="55995">MRPSKDDFGFRERLRRAGAEVVTLGEAATSDLPASQQVQLAALAANEDLLHRRVLRLPLGLFKYAMTLDGKIAATGGHSLWVSGSVSRTRVMRERAGSDAVIVGGGTVRRDNPRLTARVERGSAHQPARIAYLRDKGVQILELEAPFQPLALAQVLYERGFQRCFWECGGTLAAPAIDQGVLHKVLAFVAPKLAKFGEGDERWLVKDLGQDGRNVNNWHWVERDALGWSKERLTELLVGQELTSGTELRSKVKKLKSLGGEAIVNNRKGKTIVAYELDLALTWSGTLGEGTKVKGEILVPYISEENHDEDPEVTVTVSAEAGADAKAAEVARGLVVDHGRPVVHRALATFVRELRAGAPAAAEAKPAAPQKRDRRRIELRESFYASASDIYDCFTNGVRMQAYTQSPAQVDAREGGAFSLFGGSVQGSFRELRPGSRIVMDWRFSNWADGDSSLVTIEISEPEKGNTHLHLVQTGIPEADRFGHHDVVGLAQAGWANQIFHRIRQVFGYGI</sequence>
<dbReference type="GO" id="GO:0009231">
    <property type="term" value="P:riboflavin biosynthetic process"/>
    <property type="evidence" value="ECO:0007669"/>
    <property type="project" value="InterPro"/>
</dbReference>
<dbReference type="GO" id="GO:0051087">
    <property type="term" value="F:protein-folding chaperone binding"/>
    <property type="evidence" value="ECO:0007669"/>
    <property type="project" value="InterPro"/>
</dbReference>
<dbReference type="InterPro" id="IPR023393">
    <property type="entry name" value="START-like_dom_sf"/>
</dbReference>
<evidence type="ECO:0000259" key="2">
    <source>
        <dbReference type="SMART" id="SM01000"/>
    </source>
</evidence>
<evidence type="ECO:0000256" key="1">
    <source>
        <dbReference type="ARBA" id="ARBA00006817"/>
    </source>
</evidence>
<comment type="similarity">
    <text evidence="1">Belongs to the AHA1 family.</text>
</comment>
<dbReference type="SUPFAM" id="SSF103111">
    <property type="entry name" value="Activator of Hsp90 ATPase, Aha1"/>
    <property type="match status" value="1"/>
</dbReference>
<dbReference type="SUPFAM" id="SSF55961">
    <property type="entry name" value="Bet v1-like"/>
    <property type="match status" value="1"/>
</dbReference>
<dbReference type="EMBL" id="JASFZW010000003">
    <property type="protein sequence ID" value="KAK2079203.1"/>
    <property type="molecule type" value="Genomic_DNA"/>
</dbReference>
<keyword evidence="4" id="KW-1185">Reference proteome</keyword>